<evidence type="ECO:0000313" key="1">
    <source>
        <dbReference type="EMBL" id="CAD9695153.1"/>
    </source>
</evidence>
<dbReference type="AlphaFoldDB" id="A0A7S2SBG4"/>
<organism evidence="1">
    <name type="scientific">Eucampia antarctica</name>
    <dbReference type="NCBI Taxonomy" id="49252"/>
    <lineage>
        <taxon>Eukaryota</taxon>
        <taxon>Sar</taxon>
        <taxon>Stramenopiles</taxon>
        <taxon>Ochrophyta</taxon>
        <taxon>Bacillariophyta</taxon>
        <taxon>Mediophyceae</taxon>
        <taxon>Biddulphiophycidae</taxon>
        <taxon>Hemiaulales</taxon>
        <taxon>Hemiaulaceae</taxon>
        <taxon>Eucampia</taxon>
    </lineage>
</organism>
<reference evidence="1" key="1">
    <citation type="submission" date="2021-01" db="EMBL/GenBank/DDBJ databases">
        <authorList>
            <person name="Corre E."/>
            <person name="Pelletier E."/>
            <person name="Niang G."/>
            <person name="Scheremetjew M."/>
            <person name="Finn R."/>
            <person name="Kale V."/>
            <person name="Holt S."/>
            <person name="Cochrane G."/>
            <person name="Meng A."/>
            <person name="Brown T."/>
            <person name="Cohen L."/>
        </authorList>
    </citation>
    <scope>NUCLEOTIDE SEQUENCE</scope>
    <source>
        <strain evidence="1">CCMP1452</strain>
    </source>
</reference>
<sequence>MTVKQPRRLRLLGFKKFKKISLLCLMTVAAVTYMYESENQLEDFDPIRFLTIGNNDKPVGGAFPENIIPLEERRNDTIRTQYHEDANNYIYTFFSPLTTMTAGMTSNSHNKLLKAWEEAWQNAGWKTKVLTIEDAKIHKDFDLFNRVIAKNFPQTSEYDRLCFLRWLAMSTVGGGFMADYDTFPLEMKAQEYINLPNDGNFTGFDRFVPALASGSAEEWDRMAHELLNAILSPDYSYFVHDMYALLYIRDNSPETLIFKGDVFSSIFYDISGKVDCSRLEGKKAIHFSHAAIAETVKSGGVVGFNGNNIGEAIEQRWKISQDFISKWRMKCHD</sequence>
<protein>
    <recommendedName>
        <fullName evidence="2">Alpha 1,4-glycosyltransferase domain-containing protein</fullName>
    </recommendedName>
</protein>
<dbReference type="EMBL" id="HBHI01026689">
    <property type="protein sequence ID" value="CAD9695153.1"/>
    <property type="molecule type" value="Transcribed_RNA"/>
</dbReference>
<accession>A0A7S2SBG4</accession>
<name>A0A7S2SBG4_9STRA</name>
<evidence type="ECO:0008006" key="2">
    <source>
        <dbReference type="Google" id="ProtNLM"/>
    </source>
</evidence>
<proteinExistence type="predicted"/>
<gene>
    <name evidence="1" type="ORF">EANT1437_LOCUS13649</name>
</gene>